<organism evidence="3 4">
    <name type="scientific">Pedococcus bigeumensis</name>
    <dbReference type="NCBI Taxonomy" id="433644"/>
    <lineage>
        <taxon>Bacteria</taxon>
        <taxon>Bacillati</taxon>
        <taxon>Actinomycetota</taxon>
        <taxon>Actinomycetes</taxon>
        <taxon>Micrococcales</taxon>
        <taxon>Intrasporangiaceae</taxon>
        <taxon>Pedococcus</taxon>
    </lineage>
</organism>
<feature type="region of interest" description="Disordered" evidence="1">
    <location>
        <begin position="151"/>
        <end position="188"/>
    </location>
</feature>
<evidence type="ECO:0000313" key="4">
    <source>
        <dbReference type="Proteomes" id="UP000317722"/>
    </source>
</evidence>
<name>A0A502D2H7_9MICO</name>
<dbReference type="InterPro" id="IPR018490">
    <property type="entry name" value="cNMP-bd_dom_sf"/>
</dbReference>
<dbReference type="EMBL" id="RCZM01000001">
    <property type="protein sequence ID" value="TPG19283.1"/>
    <property type="molecule type" value="Genomic_DNA"/>
</dbReference>
<dbReference type="Proteomes" id="UP000317722">
    <property type="component" value="Unassembled WGS sequence"/>
</dbReference>
<dbReference type="SUPFAM" id="SSF51206">
    <property type="entry name" value="cAMP-binding domain-like"/>
    <property type="match status" value="1"/>
</dbReference>
<dbReference type="SMART" id="SM00100">
    <property type="entry name" value="cNMP"/>
    <property type="match status" value="1"/>
</dbReference>
<dbReference type="Pfam" id="PF00027">
    <property type="entry name" value="cNMP_binding"/>
    <property type="match status" value="1"/>
</dbReference>
<evidence type="ECO:0000256" key="1">
    <source>
        <dbReference type="SAM" id="MobiDB-lite"/>
    </source>
</evidence>
<evidence type="ECO:0000313" key="3">
    <source>
        <dbReference type="EMBL" id="TPG19283.1"/>
    </source>
</evidence>
<accession>A0A502D2H7</accession>
<reference evidence="3 4" key="1">
    <citation type="journal article" date="2019" name="Environ. Microbiol.">
        <title>Species interactions and distinct microbial communities in high Arctic permafrost affected cryosols are associated with the CH4 and CO2 gas fluxes.</title>
        <authorList>
            <person name="Altshuler I."/>
            <person name="Hamel J."/>
            <person name="Turney S."/>
            <person name="Magnuson E."/>
            <person name="Levesque R."/>
            <person name="Greer C."/>
            <person name="Whyte L.G."/>
        </authorList>
    </citation>
    <scope>NUCLEOTIDE SEQUENCE [LARGE SCALE GENOMIC DNA]</scope>
    <source>
        <strain evidence="3 4">S9.3A</strain>
    </source>
</reference>
<proteinExistence type="predicted"/>
<gene>
    <name evidence="3" type="ORF">EAH86_01920</name>
</gene>
<feature type="compositionally biased region" description="Basic and acidic residues" evidence="1">
    <location>
        <begin position="159"/>
        <end position="188"/>
    </location>
</feature>
<feature type="domain" description="Cyclic nucleotide-binding" evidence="2">
    <location>
        <begin position="17"/>
        <end position="92"/>
    </location>
</feature>
<evidence type="ECO:0000259" key="2">
    <source>
        <dbReference type="PROSITE" id="PS50042"/>
    </source>
</evidence>
<dbReference type="Gene3D" id="2.60.120.10">
    <property type="entry name" value="Jelly Rolls"/>
    <property type="match status" value="1"/>
</dbReference>
<dbReference type="InterPro" id="IPR014710">
    <property type="entry name" value="RmlC-like_jellyroll"/>
</dbReference>
<protein>
    <submittedName>
        <fullName evidence="3">Cyclic nucleotide-binding domain-containing protein</fullName>
    </submittedName>
</protein>
<dbReference type="AlphaFoldDB" id="A0A502D2H7"/>
<dbReference type="PROSITE" id="PS50042">
    <property type="entry name" value="CNMP_BINDING_3"/>
    <property type="match status" value="1"/>
</dbReference>
<keyword evidence="4" id="KW-1185">Reference proteome</keyword>
<sequence>MPDTGVVTDLLAFSADLPTESVRAGDVLIAEGSPAGRMLVLVSGSVVVEHDGVRFARIDTPGAVFGEMSAVLDRAATATVRAVEDVVVHVVDDPLAFLTEQPGAALTVLRTTAARLDGMTHYLVDVKKQFAGAAGHLGLVDQILDVLLHHQGPPARTGSARDPEGDHDGDQGDHEGHHEHPSGEAELL</sequence>
<comment type="caution">
    <text evidence="3">The sequence shown here is derived from an EMBL/GenBank/DDBJ whole genome shotgun (WGS) entry which is preliminary data.</text>
</comment>
<dbReference type="InterPro" id="IPR000595">
    <property type="entry name" value="cNMP-bd_dom"/>
</dbReference>